<dbReference type="EMBL" id="CCSD01000109">
    <property type="protein sequence ID" value="CDZ92308.1"/>
    <property type="molecule type" value="Genomic_DNA"/>
</dbReference>
<name>A0A098BUC0_9NOCA</name>
<organism evidence="1 2">
    <name type="scientific">Rhodococcus ruber</name>
    <dbReference type="NCBI Taxonomy" id="1830"/>
    <lineage>
        <taxon>Bacteria</taxon>
        <taxon>Bacillati</taxon>
        <taxon>Actinomycetota</taxon>
        <taxon>Actinomycetes</taxon>
        <taxon>Mycobacteriales</taxon>
        <taxon>Nocardiaceae</taxon>
        <taxon>Rhodococcus</taxon>
    </lineage>
</organism>
<proteinExistence type="predicted"/>
<evidence type="ECO:0000313" key="1">
    <source>
        <dbReference type="EMBL" id="CDZ92308.1"/>
    </source>
</evidence>
<dbReference type="RefSeq" id="WP_230831710.1">
    <property type="nucleotide sequence ID" value="NZ_JAJNCM010000010.1"/>
</dbReference>
<dbReference type="Proteomes" id="UP000042997">
    <property type="component" value="Unassembled WGS sequence"/>
</dbReference>
<protein>
    <submittedName>
        <fullName evidence="1">Main tail protein</fullName>
    </submittedName>
</protein>
<sequence length="274" mass="29004">MPSRVAQLELARHQRELILKPSEAHVFGAGPTAPMMSSITTGDVATLAELPPGWFDYGLIDKEDAIVWAREMEKSDINAIGYSNPVRSDITSDVFSLAFKGLETNRHNIETGLQVDLSGVQPEQGTGEVSFDQPAVAQVRRGRFLTLARSGYGADAIYIGRLIAAGEVAETGEQTITDGEGALAWPATVNAMIDTAAGFSVRHFFGGPGWKRLLVDLGFPPIDPETYTLTESPAGSGLYGFTGLTEDPPGSGLYAIPPGMTESPAGSGLYTIGA</sequence>
<accession>A0A098BUC0</accession>
<reference evidence="1 2" key="1">
    <citation type="journal article" date="2014" name="Genome Announc.">
        <title>Draft Genome Sequence of Propane- and Butane-Oxidizing Actinobacterium Rhodococcus ruber IEGM 231.</title>
        <authorList>
            <person name="Ivshina I.B."/>
            <person name="Kuyukina M.S."/>
            <person name="Krivoruchko A.V."/>
            <person name="Barbe V."/>
            <person name="Fischer C."/>
        </authorList>
    </citation>
    <scope>NUCLEOTIDE SEQUENCE [LARGE SCALE GENOMIC DNA]</scope>
</reference>
<evidence type="ECO:0000313" key="2">
    <source>
        <dbReference type="Proteomes" id="UP000042997"/>
    </source>
</evidence>
<dbReference type="AlphaFoldDB" id="A0A098BUC0"/>
<gene>
    <name evidence="1" type="ORF">RHRU231_930187</name>
</gene>